<proteinExistence type="predicted"/>
<comment type="caution">
    <text evidence="1">The sequence shown here is derived from an EMBL/GenBank/DDBJ whole genome shotgun (WGS) entry which is preliminary data.</text>
</comment>
<sequence length="123" mass="14425">MLRQQAIKKRQVSPNELWEKAKQCCNLLENSKVDSQNLIHVSHLNDQILDISQPPKPRNVYFISPHNSDTEIKQKKLISIQKPLTILSKDLGLVECKHKLDLCFDLHRECKHHPQANRFKRLN</sequence>
<accession>A0A8S1RSN3</accession>
<dbReference type="Proteomes" id="UP000692954">
    <property type="component" value="Unassembled WGS sequence"/>
</dbReference>
<evidence type="ECO:0000313" key="1">
    <source>
        <dbReference type="EMBL" id="CAD8130222.1"/>
    </source>
</evidence>
<reference evidence="1" key="1">
    <citation type="submission" date="2021-01" db="EMBL/GenBank/DDBJ databases">
        <authorList>
            <consortium name="Genoscope - CEA"/>
            <person name="William W."/>
        </authorList>
    </citation>
    <scope>NUCLEOTIDE SEQUENCE</scope>
</reference>
<name>A0A8S1RSN3_9CILI</name>
<organism evidence="1 2">
    <name type="scientific">Paramecium sonneborni</name>
    <dbReference type="NCBI Taxonomy" id="65129"/>
    <lineage>
        <taxon>Eukaryota</taxon>
        <taxon>Sar</taxon>
        <taxon>Alveolata</taxon>
        <taxon>Ciliophora</taxon>
        <taxon>Intramacronucleata</taxon>
        <taxon>Oligohymenophorea</taxon>
        <taxon>Peniculida</taxon>
        <taxon>Parameciidae</taxon>
        <taxon>Paramecium</taxon>
    </lineage>
</organism>
<dbReference type="EMBL" id="CAJJDN010000270">
    <property type="protein sequence ID" value="CAD8130222.1"/>
    <property type="molecule type" value="Genomic_DNA"/>
</dbReference>
<protein>
    <submittedName>
        <fullName evidence="1">Uncharacterized protein</fullName>
    </submittedName>
</protein>
<keyword evidence="2" id="KW-1185">Reference proteome</keyword>
<evidence type="ECO:0000313" key="2">
    <source>
        <dbReference type="Proteomes" id="UP000692954"/>
    </source>
</evidence>
<gene>
    <name evidence="1" type="ORF">PSON_ATCC_30995.1.T2700008</name>
</gene>
<dbReference type="AlphaFoldDB" id="A0A8S1RSN3"/>